<evidence type="ECO:0000313" key="2">
    <source>
        <dbReference type="EMBL" id="PWY65582.1"/>
    </source>
</evidence>
<protein>
    <submittedName>
        <fullName evidence="2">Uncharacterized protein</fullName>
    </submittedName>
</protein>
<keyword evidence="1" id="KW-1133">Transmembrane helix</keyword>
<keyword evidence="3" id="KW-1185">Reference proteome</keyword>
<comment type="caution">
    <text evidence="2">The sequence shown here is derived from an EMBL/GenBank/DDBJ whole genome shotgun (WGS) entry which is preliminary data.</text>
</comment>
<keyword evidence="1" id="KW-0812">Transmembrane</keyword>
<name>A0A317UYL2_9EURO</name>
<dbReference type="Proteomes" id="UP000247233">
    <property type="component" value="Unassembled WGS sequence"/>
</dbReference>
<gene>
    <name evidence="2" type="ORF">BO70DRAFT_366707</name>
</gene>
<accession>A0A317UYL2</accession>
<keyword evidence="1" id="KW-0472">Membrane</keyword>
<dbReference type="VEuPathDB" id="FungiDB:BO70DRAFT_366707"/>
<proteinExistence type="predicted"/>
<dbReference type="EMBL" id="MSFL01000051">
    <property type="protein sequence ID" value="PWY65582.1"/>
    <property type="molecule type" value="Genomic_DNA"/>
</dbReference>
<feature type="transmembrane region" description="Helical" evidence="1">
    <location>
        <begin position="33"/>
        <end position="52"/>
    </location>
</feature>
<dbReference type="RefSeq" id="XP_025394537.1">
    <property type="nucleotide sequence ID" value="XM_025544405.1"/>
</dbReference>
<evidence type="ECO:0000256" key="1">
    <source>
        <dbReference type="SAM" id="Phobius"/>
    </source>
</evidence>
<evidence type="ECO:0000313" key="3">
    <source>
        <dbReference type="Proteomes" id="UP000247233"/>
    </source>
</evidence>
<dbReference type="GeneID" id="37066642"/>
<organism evidence="2 3">
    <name type="scientific">Aspergillus heteromorphus CBS 117.55</name>
    <dbReference type="NCBI Taxonomy" id="1448321"/>
    <lineage>
        <taxon>Eukaryota</taxon>
        <taxon>Fungi</taxon>
        <taxon>Dikarya</taxon>
        <taxon>Ascomycota</taxon>
        <taxon>Pezizomycotina</taxon>
        <taxon>Eurotiomycetes</taxon>
        <taxon>Eurotiomycetidae</taxon>
        <taxon>Eurotiales</taxon>
        <taxon>Aspergillaceae</taxon>
        <taxon>Aspergillus</taxon>
        <taxon>Aspergillus subgen. Circumdati</taxon>
    </lineage>
</organism>
<sequence>MGWDGKRVSEALVARNGFLREYVSMMLADWGQLSWFQVFVVPVAGAGVGVGVGDRDLGRRDSVFHALFTG</sequence>
<reference evidence="2 3" key="1">
    <citation type="submission" date="2016-12" db="EMBL/GenBank/DDBJ databases">
        <title>The genomes of Aspergillus section Nigri reveals drivers in fungal speciation.</title>
        <authorList>
            <consortium name="DOE Joint Genome Institute"/>
            <person name="Vesth T.C."/>
            <person name="Nybo J."/>
            <person name="Theobald S."/>
            <person name="Brandl J."/>
            <person name="Frisvad J.C."/>
            <person name="Nielsen K.F."/>
            <person name="Lyhne E.K."/>
            <person name="Kogle M.E."/>
            <person name="Kuo A."/>
            <person name="Riley R."/>
            <person name="Clum A."/>
            <person name="Nolan M."/>
            <person name="Lipzen A."/>
            <person name="Salamov A."/>
            <person name="Henrissat B."/>
            <person name="Wiebenga A."/>
            <person name="De Vries R.P."/>
            <person name="Grigoriev I.V."/>
            <person name="Mortensen U.H."/>
            <person name="Andersen M.R."/>
            <person name="Baker S.E."/>
        </authorList>
    </citation>
    <scope>NUCLEOTIDE SEQUENCE [LARGE SCALE GENOMIC DNA]</scope>
    <source>
        <strain evidence="2 3">CBS 117.55</strain>
    </source>
</reference>
<dbReference type="AlphaFoldDB" id="A0A317UYL2"/>